<evidence type="ECO:0000313" key="5">
    <source>
        <dbReference type="EMBL" id="GJE84930.1"/>
    </source>
</evidence>
<evidence type="ECO:0000259" key="4">
    <source>
        <dbReference type="PROSITE" id="PS51228"/>
    </source>
</evidence>
<evidence type="ECO:0000256" key="3">
    <source>
        <dbReference type="SAM" id="MobiDB-lite"/>
    </source>
</evidence>
<dbReference type="InterPro" id="IPR035984">
    <property type="entry name" value="Acyl-CoA-binding_sf"/>
</dbReference>
<keyword evidence="2" id="KW-0175">Coiled coil</keyword>
<name>A0A9P3FZC8_9APHY</name>
<feature type="compositionally biased region" description="Low complexity" evidence="3">
    <location>
        <begin position="121"/>
        <end position="144"/>
    </location>
</feature>
<dbReference type="SUPFAM" id="SSF47027">
    <property type="entry name" value="Acyl-CoA binding protein"/>
    <property type="match status" value="1"/>
</dbReference>
<protein>
    <submittedName>
        <fullName evidence="5">Acyl-CoA-binding protein</fullName>
    </submittedName>
</protein>
<reference evidence="5 6" key="1">
    <citation type="submission" date="2021-08" db="EMBL/GenBank/DDBJ databases">
        <title>Draft Genome Sequence of Phanerochaete sordida strain YK-624.</title>
        <authorList>
            <person name="Mori T."/>
            <person name="Dohra H."/>
            <person name="Suzuki T."/>
            <person name="Kawagishi H."/>
            <person name="Hirai H."/>
        </authorList>
    </citation>
    <scope>NUCLEOTIDE SEQUENCE [LARGE SCALE GENOMIC DNA]</scope>
    <source>
        <strain evidence="5 6">YK-624</strain>
    </source>
</reference>
<dbReference type="InterPro" id="IPR022408">
    <property type="entry name" value="Acyl-CoA-binding_prot_CS"/>
</dbReference>
<keyword evidence="1" id="KW-0446">Lipid-binding</keyword>
<feature type="compositionally biased region" description="Polar residues" evidence="3">
    <location>
        <begin position="183"/>
        <end position="197"/>
    </location>
</feature>
<feature type="region of interest" description="Disordered" evidence="3">
    <location>
        <begin position="265"/>
        <end position="284"/>
    </location>
</feature>
<dbReference type="PRINTS" id="PR00689">
    <property type="entry name" value="ACOABINDINGP"/>
</dbReference>
<dbReference type="OrthoDB" id="346910at2759"/>
<dbReference type="PANTHER" id="PTHR23310">
    <property type="entry name" value="ACYL-COA-BINDING PROTEIN, ACBP"/>
    <property type="match status" value="1"/>
</dbReference>
<feature type="region of interest" description="Disordered" evidence="3">
    <location>
        <begin position="121"/>
        <end position="218"/>
    </location>
</feature>
<dbReference type="InterPro" id="IPR000582">
    <property type="entry name" value="Acyl-CoA-binding_protein"/>
</dbReference>
<gene>
    <name evidence="5" type="ORF">PsYK624_010060</name>
</gene>
<dbReference type="PANTHER" id="PTHR23310:SF133">
    <property type="entry name" value="COA BINDING PROTEIN, PUTATIVE (AFU_ORTHOLOGUE AFUA_1G12300)-RELATED"/>
    <property type="match status" value="1"/>
</dbReference>
<organism evidence="5 6">
    <name type="scientific">Phanerochaete sordida</name>
    <dbReference type="NCBI Taxonomy" id="48140"/>
    <lineage>
        <taxon>Eukaryota</taxon>
        <taxon>Fungi</taxon>
        <taxon>Dikarya</taxon>
        <taxon>Basidiomycota</taxon>
        <taxon>Agaricomycotina</taxon>
        <taxon>Agaricomycetes</taxon>
        <taxon>Polyporales</taxon>
        <taxon>Phanerochaetaceae</taxon>
        <taxon>Phanerochaete</taxon>
    </lineage>
</organism>
<dbReference type="Gene3D" id="1.20.80.10">
    <property type="match status" value="1"/>
</dbReference>
<proteinExistence type="predicted"/>
<evidence type="ECO:0000256" key="2">
    <source>
        <dbReference type="SAM" id="Coils"/>
    </source>
</evidence>
<dbReference type="InterPro" id="IPR014352">
    <property type="entry name" value="FERM/acyl-CoA-bd_prot_sf"/>
</dbReference>
<dbReference type="PROSITE" id="PS00880">
    <property type="entry name" value="ACB_1"/>
    <property type="match status" value="1"/>
</dbReference>
<sequence>MDPLGIIDAQFNRAVEIVQNLPKTGPIQTGYEDKLNMYSLFKQATMGNVQGPRPSMWELLPRAKWDAWAKHKDLDAYQAKVMYVEALLKVLRRYSDKTIAMDYVRELESYTAAAPDLVMSGSFSRSRSSSSSSSGSSQAGPSGSHYSGAMRAYPPHENPTPSGEELDELPDEPRPPPPAPSSVYVQQMNRPQSSLSSRRYRTPMASMHLSPPPASMSVPPTQPMPRFEAPSAYAEHSSIPSSAYAPSIASYPAASTNLTRTDMVSSPDRASLHQPYRTGSLQPEYTGRPYALQTNPAPFSALERAIQNVQTHLAALSERIDSLENIAHRSASSLSGSGARSPHWLGARGASPLRAPHAALTFEDVGMWALVLNPLAAVLLRVRRAADFLRHGDNRSPTLVVLRRLILDVSFLLCVLAASRLVWRRSGTRRQAVRDTLQRIWWILIGRQVPRVLVDRGI</sequence>
<comment type="caution">
    <text evidence="5">The sequence shown here is derived from an EMBL/GenBank/DDBJ whole genome shotgun (WGS) entry which is preliminary data.</text>
</comment>
<dbReference type="EMBL" id="BPQB01000001">
    <property type="protein sequence ID" value="GJE84930.1"/>
    <property type="molecule type" value="Genomic_DNA"/>
</dbReference>
<feature type="coiled-coil region" evidence="2">
    <location>
        <begin position="299"/>
        <end position="326"/>
    </location>
</feature>
<dbReference type="Pfam" id="PF00887">
    <property type="entry name" value="ACBP"/>
    <property type="match status" value="1"/>
</dbReference>
<dbReference type="Proteomes" id="UP000703269">
    <property type="component" value="Unassembled WGS sequence"/>
</dbReference>
<keyword evidence="6" id="KW-1185">Reference proteome</keyword>
<dbReference type="GO" id="GO:0006631">
    <property type="term" value="P:fatty acid metabolic process"/>
    <property type="evidence" value="ECO:0007669"/>
    <property type="project" value="TreeGrafter"/>
</dbReference>
<dbReference type="AlphaFoldDB" id="A0A9P3FZC8"/>
<accession>A0A9P3FZC8</accession>
<dbReference type="PROSITE" id="PS51228">
    <property type="entry name" value="ACB_2"/>
    <property type="match status" value="1"/>
</dbReference>
<dbReference type="GO" id="GO:0000062">
    <property type="term" value="F:fatty-acyl-CoA binding"/>
    <property type="evidence" value="ECO:0007669"/>
    <property type="project" value="InterPro"/>
</dbReference>
<feature type="domain" description="ACB" evidence="4">
    <location>
        <begin position="7"/>
        <end position="96"/>
    </location>
</feature>
<evidence type="ECO:0000256" key="1">
    <source>
        <dbReference type="ARBA" id="ARBA00023121"/>
    </source>
</evidence>
<evidence type="ECO:0000313" key="6">
    <source>
        <dbReference type="Proteomes" id="UP000703269"/>
    </source>
</evidence>